<sequence>MRIDDKSLIIEEEDSNDTQTESQQSGCQSDEIRSEWCILQRAENSVDECPPSPELTARAKFFAIPLVSQLLAEYSFGKHRTYTEECFPSIWMLTSVPGSAINTFID</sequence>
<evidence type="ECO:0000256" key="1">
    <source>
        <dbReference type="SAM" id="MobiDB-lite"/>
    </source>
</evidence>
<feature type="region of interest" description="Disordered" evidence="1">
    <location>
        <begin position="1"/>
        <end position="30"/>
    </location>
</feature>
<organism evidence="2 3">
    <name type="scientific">Toxocara canis</name>
    <name type="common">Canine roundworm</name>
    <dbReference type="NCBI Taxonomy" id="6265"/>
    <lineage>
        <taxon>Eukaryota</taxon>
        <taxon>Metazoa</taxon>
        <taxon>Ecdysozoa</taxon>
        <taxon>Nematoda</taxon>
        <taxon>Chromadorea</taxon>
        <taxon>Rhabditida</taxon>
        <taxon>Spirurina</taxon>
        <taxon>Ascaridomorpha</taxon>
        <taxon>Ascaridoidea</taxon>
        <taxon>Toxocaridae</taxon>
        <taxon>Toxocara</taxon>
    </lineage>
</organism>
<accession>A0A0B2V7E9</accession>
<dbReference type="AlphaFoldDB" id="A0A0B2V7E9"/>
<keyword evidence="3" id="KW-1185">Reference proteome</keyword>
<comment type="caution">
    <text evidence="2">The sequence shown here is derived from an EMBL/GenBank/DDBJ whole genome shotgun (WGS) entry which is preliminary data.</text>
</comment>
<evidence type="ECO:0000313" key="3">
    <source>
        <dbReference type="Proteomes" id="UP000031036"/>
    </source>
</evidence>
<proteinExistence type="predicted"/>
<reference evidence="2 3" key="1">
    <citation type="submission" date="2014-11" db="EMBL/GenBank/DDBJ databases">
        <title>Genetic blueprint of the zoonotic pathogen Toxocara canis.</title>
        <authorList>
            <person name="Zhu X.-Q."/>
            <person name="Korhonen P.K."/>
            <person name="Cai H."/>
            <person name="Young N.D."/>
            <person name="Nejsum P."/>
            <person name="von Samson-Himmelstjerna G."/>
            <person name="Boag P.R."/>
            <person name="Tan P."/>
            <person name="Li Q."/>
            <person name="Min J."/>
            <person name="Yang Y."/>
            <person name="Wang X."/>
            <person name="Fang X."/>
            <person name="Hall R.S."/>
            <person name="Hofmann A."/>
            <person name="Sternberg P.W."/>
            <person name="Jex A.R."/>
            <person name="Gasser R.B."/>
        </authorList>
    </citation>
    <scope>NUCLEOTIDE SEQUENCE [LARGE SCALE GENOMIC DNA]</scope>
    <source>
        <strain evidence="2">PN_DK_2014</strain>
    </source>
</reference>
<dbReference type="EMBL" id="JPKZ01002328">
    <property type="protein sequence ID" value="KHN77387.1"/>
    <property type="molecule type" value="Genomic_DNA"/>
</dbReference>
<feature type="compositionally biased region" description="Polar residues" evidence="1">
    <location>
        <begin position="17"/>
        <end position="28"/>
    </location>
</feature>
<protein>
    <submittedName>
        <fullName evidence="2">Uncharacterized protein</fullName>
    </submittedName>
</protein>
<dbReference type="Proteomes" id="UP000031036">
    <property type="component" value="Unassembled WGS sequence"/>
</dbReference>
<name>A0A0B2V7E9_TOXCA</name>
<gene>
    <name evidence="2" type="ORF">Tcan_18067</name>
</gene>
<evidence type="ECO:0000313" key="2">
    <source>
        <dbReference type="EMBL" id="KHN77387.1"/>
    </source>
</evidence>